<dbReference type="AlphaFoldDB" id="A0A2R8BD16"/>
<dbReference type="EMBL" id="OMOR01000001">
    <property type="protein sequence ID" value="SPH20828.1"/>
    <property type="molecule type" value="Genomic_DNA"/>
</dbReference>
<name>A0A2R8BD16_9RHOB</name>
<evidence type="ECO:0000313" key="2">
    <source>
        <dbReference type="EMBL" id="SPH20828.1"/>
    </source>
</evidence>
<reference evidence="2 3" key="1">
    <citation type="submission" date="2018-03" db="EMBL/GenBank/DDBJ databases">
        <authorList>
            <person name="Keele B.F."/>
        </authorList>
    </citation>
    <scope>NUCLEOTIDE SEQUENCE [LARGE SCALE GENOMIC DNA]</scope>
    <source>
        <strain evidence="2 3">CECT 8599</strain>
    </source>
</reference>
<sequence>MSFATAEAETRERFGESRTLLAELRRGAPPPLQPLSQLQKAQRGLWLVSLYAAVERSVNASVEAALNEISAEEIKSADAISSIHCIFHFPKVQSLHSCGRGSIFDKSIALLEASSGDDILRTIDNPLAPSLQNVDSKTMHWVLGLFGASAMAASPAAQGRTNTLRERRNAVAHGRESAANVGERYTITELENMYNAGDEVVAAFSSALKDHCTSKSYLRITA</sequence>
<dbReference type="OrthoDB" id="7831664at2"/>
<organism evidence="2 3">
    <name type="scientific">Ascidiaceihabitans donghaensis</name>
    <dbReference type="NCBI Taxonomy" id="1510460"/>
    <lineage>
        <taxon>Bacteria</taxon>
        <taxon>Pseudomonadati</taxon>
        <taxon>Pseudomonadota</taxon>
        <taxon>Alphaproteobacteria</taxon>
        <taxon>Rhodobacterales</taxon>
        <taxon>Paracoccaceae</taxon>
        <taxon>Ascidiaceihabitans</taxon>
    </lineage>
</organism>
<evidence type="ECO:0000313" key="3">
    <source>
        <dbReference type="Proteomes" id="UP000244880"/>
    </source>
</evidence>
<dbReference type="RefSeq" id="WP_108827981.1">
    <property type="nucleotide sequence ID" value="NZ_OMOR01000001.1"/>
</dbReference>
<feature type="domain" description="RiboL-PSP-HEPN" evidence="1">
    <location>
        <begin position="38"/>
        <end position="209"/>
    </location>
</feature>
<dbReference type="Pfam" id="PF18735">
    <property type="entry name" value="HEPN_RiboL-PSP"/>
    <property type="match status" value="1"/>
</dbReference>
<dbReference type="InterPro" id="IPR041519">
    <property type="entry name" value="HEPN_RiboL-PSP"/>
</dbReference>
<keyword evidence="3" id="KW-1185">Reference proteome</keyword>
<protein>
    <recommendedName>
        <fullName evidence="1">RiboL-PSP-HEPN domain-containing protein</fullName>
    </recommendedName>
</protein>
<evidence type="ECO:0000259" key="1">
    <source>
        <dbReference type="Pfam" id="PF18735"/>
    </source>
</evidence>
<gene>
    <name evidence="2" type="ORF">ASD8599_01569</name>
</gene>
<dbReference type="Proteomes" id="UP000244880">
    <property type="component" value="Unassembled WGS sequence"/>
</dbReference>
<proteinExistence type="predicted"/>
<accession>A0A2R8BD16</accession>